<dbReference type="AlphaFoldDB" id="A0AAU7BY56"/>
<organism evidence="1">
    <name type="scientific">Rickettsia oklahomensis</name>
    <dbReference type="NCBI Taxonomy" id="3141789"/>
    <lineage>
        <taxon>Bacteria</taxon>
        <taxon>Pseudomonadati</taxon>
        <taxon>Pseudomonadota</taxon>
        <taxon>Alphaproteobacteria</taxon>
        <taxon>Rickettsiales</taxon>
        <taxon>Rickettsiaceae</taxon>
        <taxon>Rickettsieae</taxon>
        <taxon>Rickettsia</taxon>
        <taxon>belli group</taxon>
    </lineage>
</organism>
<protein>
    <submittedName>
        <fullName evidence="1">Uncharacterized protein</fullName>
    </submittedName>
</protein>
<accession>A0AAU7BY56</accession>
<sequence length="78" mass="8998">MLHTLNDPTASSQVKDIFIKVFGIDKQKDARFNQIKTFDDNIAKFKFTKQALESFISKSEALKIHNKHIITRAYASRV</sequence>
<gene>
    <name evidence="1" type="ORF">AAGW17_04380</name>
</gene>
<name>A0AAU7BY56_9RICK</name>
<dbReference type="RefSeq" id="WP_347938799.1">
    <property type="nucleotide sequence ID" value="NZ_CP157197.1"/>
</dbReference>
<evidence type="ECO:0000313" key="1">
    <source>
        <dbReference type="EMBL" id="XBG66183.1"/>
    </source>
</evidence>
<dbReference type="KEGG" id="rof:AAGW17_04380"/>
<dbReference type="EMBL" id="CP157197">
    <property type="protein sequence ID" value="XBG66183.1"/>
    <property type="molecule type" value="Genomic_DNA"/>
</dbReference>
<proteinExistence type="predicted"/>
<reference evidence="1" key="1">
    <citation type="submission" date="2024-05" db="EMBL/GenBank/DDBJ databases">
        <title>Characterization of a novel Rickettsia species. (Rickettsia oklahomia sp. nov.) from Amblyomma americanum ticks.</title>
        <authorList>
            <person name="Korla P.K."/>
            <person name="Karounos M."/>
            <person name="Wilson J.M."/>
            <person name="Little S.E."/>
            <person name="Qurollo B.A."/>
        </authorList>
    </citation>
    <scope>NUCLEOTIDE SEQUENCE</scope>
    <source>
        <strain evidence="1">Oklahoma-10</strain>
    </source>
</reference>